<evidence type="ECO:0000256" key="3">
    <source>
        <dbReference type="ARBA" id="ARBA00022729"/>
    </source>
</evidence>
<keyword evidence="3 6" id="KW-0732">Signal</keyword>
<proteinExistence type="inferred from homology"/>
<dbReference type="OrthoDB" id="636214at2"/>
<dbReference type="InterPro" id="IPR012944">
    <property type="entry name" value="SusD_RagB_dom"/>
</dbReference>
<name>A0A562TC41_CHIJA</name>
<dbReference type="Pfam" id="PF07980">
    <property type="entry name" value="SusD_RagB"/>
    <property type="match status" value="1"/>
</dbReference>
<feature type="domain" description="SusD-like N-terminal" evidence="8">
    <location>
        <begin position="77"/>
        <end position="224"/>
    </location>
</feature>
<dbReference type="Gene3D" id="1.25.40.390">
    <property type="match status" value="1"/>
</dbReference>
<dbReference type="PROSITE" id="PS51257">
    <property type="entry name" value="PROKAR_LIPOPROTEIN"/>
    <property type="match status" value="1"/>
</dbReference>
<evidence type="ECO:0000256" key="2">
    <source>
        <dbReference type="ARBA" id="ARBA00006275"/>
    </source>
</evidence>
<evidence type="ECO:0000256" key="5">
    <source>
        <dbReference type="ARBA" id="ARBA00023237"/>
    </source>
</evidence>
<evidence type="ECO:0000313" key="10">
    <source>
        <dbReference type="Proteomes" id="UP000316778"/>
    </source>
</evidence>
<evidence type="ECO:0000313" key="9">
    <source>
        <dbReference type="EMBL" id="TWI91079.1"/>
    </source>
</evidence>
<dbReference type="EMBL" id="VLLG01000002">
    <property type="protein sequence ID" value="TWI91079.1"/>
    <property type="molecule type" value="Genomic_DNA"/>
</dbReference>
<dbReference type="InterPro" id="IPR011990">
    <property type="entry name" value="TPR-like_helical_dom_sf"/>
</dbReference>
<keyword evidence="10" id="KW-1185">Reference proteome</keyword>
<feature type="signal peptide" evidence="6">
    <location>
        <begin position="1"/>
        <end position="21"/>
    </location>
</feature>
<comment type="subcellular location">
    <subcellularLocation>
        <location evidence="1">Cell outer membrane</location>
    </subcellularLocation>
</comment>
<dbReference type="AlphaFoldDB" id="A0A562TC41"/>
<dbReference type="SUPFAM" id="SSF48452">
    <property type="entry name" value="TPR-like"/>
    <property type="match status" value="1"/>
</dbReference>
<evidence type="ECO:0000256" key="1">
    <source>
        <dbReference type="ARBA" id="ARBA00004442"/>
    </source>
</evidence>
<sequence>MRNACKYLIVALALLAATACSKFLEERTEDFDFLTPDNFPQTENDAELLLAGTLGKFRSQSYYDRAYYFLAEVSGELVNSTATSGSRYDFDAYTWQPNNEYVVNLWNASYDIIDGANTMIRKVPVAGQLSDEKKRWYVGAGRFIRALAYFNLVRNYGKLPLLTEPVTDPEPAANLARAEINEVYDLIAADLQYASDSLPAAWPGGLPGRPDQDAARALLAQVYLTMAGAPLRDNTKWAAAASYAKMVIDGGRYELLADFGDLWKVANNNNRESIYAIQYYTSGTGVSVMSVQSRPGNVGKESGWNYWTTSKSFMDEFPDTDKRKAATFLTSMDGKDYPAFSAGQPYLGKWIDAGRANFQDNNRRTNLNVPVIRFADVLLIYAEAENEANGPANAYTAINRVRDRAGLPALGGLTQAQFRDSVRKERTHELAFEYNRRYDLIRWQLLDQVMGNDTLSKKSYTPNKALYPIPENELQLNPGLGQNDGY</sequence>
<organism evidence="9 10">
    <name type="scientific">Chitinophaga japonensis</name>
    <name type="common">Flexibacter japonensis</name>
    <dbReference type="NCBI Taxonomy" id="104662"/>
    <lineage>
        <taxon>Bacteria</taxon>
        <taxon>Pseudomonadati</taxon>
        <taxon>Bacteroidota</taxon>
        <taxon>Chitinophagia</taxon>
        <taxon>Chitinophagales</taxon>
        <taxon>Chitinophagaceae</taxon>
        <taxon>Chitinophaga</taxon>
    </lineage>
</organism>
<reference evidence="9 10" key="1">
    <citation type="journal article" date="2013" name="Stand. Genomic Sci.">
        <title>Genomic Encyclopedia of Type Strains, Phase I: The one thousand microbial genomes (KMG-I) project.</title>
        <authorList>
            <person name="Kyrpides N.C."/>
            <person name="Woyke T."/>
            <person name="Eisen J.A."/>
            <person name="Garrity G."/>
            <person name="Lilburn T.G."/>
            <person name="Beck B.J."/>
            <person name="Whitman W.B."/>
            <person name="Hugenholtz P."/>
            <person name="Klenk H.P."/>
        </authorList>
    </citation>
    <scope>NUCLEOTIDE SEQUENCE [LARGE SCALE GENOMIC DNA]</scope>
    <source>
        <strain evidence="9 10">DSM 13484</strain>
    </source>
</reference>
<dbReference type="RefSeq" id="WP_158642508.1">
    <property type="nucleotide sequence ID" value="NZ_BAAAFY010000001.1"/>
</dbReference>
<dbReference type="GO" id="GO:0009279">
    <property type="term" value="C:cell outer membrane"/>
    <property type="evidence" value="ECO:0007669"/>
    <property type="project" value="UniProtKB-SubCell"/>
</dbReference>
<comment type="similarity">
    <text evidence="2">Belongs to the SusD family.</text>
</comment>
<keyword evidence="4" id="KW-0472">Membrane</keyword>
<protein>
    <submittedName>
        <fullName evidence="9">Putative outer membrane starch-binding protein</fullName>
    </submittedName>
</protein>
<evidence type="ECO:0000256" key="6">
    <source>
        <dbReference type="SAM" id="SignalP"/>
    </source>
</evidence>
<gene>
    <name evidence="9" type="ORF">LX66_0441</name>
</gene>
<dbReference type="Pfam" id="PF14322">
    <property type="entry name" value="SusD-like_3"/>
    <property type="match status" value="1"/>
</dbReference>
<comment type="caution">
    <text evidence="9">The sequence shown here is derived from an EMBL/GenBank/DDBJ whole genome shotgun (WGS) entry which is preliminary data.</text>
</comment>
<dbReference type="Proteomes" id="UP000316778">
    <property type="component" value="Unassembled WGS sequence"/>
</dbReference>
<feature type="domain" description="RagB/SusD" evidence="7">
    <location>
        <begin position="339"/>
        <end position="486"/>
    </location>
</feature>
<accession>A0A562TC41</accession>
<evidence type="ECO:0000256" key="4">
    <source>
        <dbReference type="ARBA" id="ARBA00023136"/>
    </source>
</evidence>
<dbReference type="InterPro" id="IPR033985">
    <property type="entry name" value="SusD-like_N"/>
</dbReference>
<evidence type="ECO:0000259" key="8">
    <source>
        <dbReference type="Pfam" id="PF14322"/>
    </source>
</evidence>
<keyword evidence="5" id="KW-0998">Cell outer membrane</keyword>
<feature type="chain" id="PRO_5021711072" evidence="6">
    <location>
        <begin position="22"/>
        <end position="486"/>
    </location>
</feature>
<dbReference type="CDD" id="cd08977">
    <property type="entry name" value="SusD"/>
    <property type="match status" value="1"/>
</dbReference>
<evidence type="ECO:0000259" key="7">
    <source>
        <dbReference type="Pfam" id="PF07980"/>
    </source>
</evidence>